<feature type="transmembrane region" description="Helical" evidence="1">
    <location>
        <begin position="133"/>
        <end position="157"/>
    </location>
</feature>
<accession>A0A5B9QGK1</accession>
<feature type="transmembrane region" description="Helical" evidence="1">
    <location>
        <begin position="7"/>
        <end position="26"/>
    </location>
</feature>
<proteinExistence type="predicted"/>
<feature type="transmembrane region" description="Helical" evidence="1">
    <location>
        <begin position="177"/>
        <end position="196"/>
    </location>
</feature>
<feature type="transmembrane region" description="Helical" evidence="1">
    <location>
        <begin position="208"/>
        <end position="225"/>
    </location>
</feature>
<evidence type="ECO:0000313" key="2">
    <source>
        <dbReference type="EMBL" id="QEG33393.1"/>
    </source>
</evidence>
<evidence type="ECO:0000313" key="3">
    <source>
        <dbReference type="Proteomes" id="UP000323917"/>
    </source>
</evidence>
<keyword evidence="1" id="KW-1133">Transmembrane helix</keyword>
<dbReference type="EMBL" id="CP042913">
    <property type="protein sequence ID" value="QEG33393.1"/>
    <property type="molecule type" value="Genomic_DNA"/>
</dbReference>
<dbReference type="KEGG" id="bgok:Pr1d_06540"/>
<dbReference type="AlphaFoldDB" id="A0A5B9QGK1"/>
<feature type="transmembrane region" description="Helical" evidence="1">
    <location>
        <begin position="93"/>
        <end position="113"/>
    </location>
</feature>
<sequence>MFRTRPLTWLFIIATLCVDLALIVGASSNSGVRVSEGLAFFVYNYGLPAQISVLAIWAVLSRVHRLTKGAWLTLAGGMLLILTWWVIESEYRGELIAFCFMQLSIVLAGCVILKKLGWASELSEPVGDEQNKFQFSLVEIFGWSIVVAFWAFAVRYADFSIFAVRFANFDLLYQELWWIWLMCAVLIPLALVLVFFKPLPPGTRLLRLMVAYLFALLLYGVARLYDRGPLPSWAFAMAITQITYITAWWAVMRMDEVMGERRAVTNASRESLAIYNPKEQESNDETLGEAEA</sequence>
<dbReference type="Proteomes" id="UP000323917">
    <property type="component" value="Chromosome"/>
</dbReference>
<keyword evidence="3" id="KW-1185">Reference proteome</keyword>
<name>A0A5B9QGK1_9BACT</name>
<evidence type="ECO:0000256" key="1">
    <source>
        <dbReference type="SAM" id="Phobius"/>
    </source>
</evidence>
<dbReference type="OrthoDB" id="9843379at2"/>
<feature type="transmembrane region" description="Helical" evidence="1">
    <location>
        <begin position="69"/>
        <end position="87"/>
    </location>
</feature>
<dbReference type="RefSeq" id="WP_148072165.1">
    <property type="nucleotide sequence ID" value="NZ_CP042913.1"/>
</dbReference>
<feature type="transmembrane region" description="Helical" evidence="1">
    <location>
        <begin position="231"/>
        <end position="252"/>
    </location>
</feature>
<keyword evidence="1" id="KW-0812">Transmembrane</keyword>
<feature type="transmembrane region" description="Helical" evidence="1">
    <location>
        <begin position="38"/>
        <end position="60"/>
    </location>
</feature>
<protein>
    <submittedName>
        <fullName evidence="2">Uncharacterized protein</fullName>
    </submittedName>
</protein>
<organism evidence="2 3">
    <name type="scientific">Bythopirellula goksoeyrii</name>
    <dbReference type="NCBI Taxonomy" id="1400387"/>
    <lineage>
        <taxon>Bacteria</taxon>
        <taxon>Pseudomonadati</taxon>
        <taxon>Planctomycetota</taxon>
        <taxon>Planctomycetia</taxon>
        <taxon>Pirellulales</taxon>
        <taxon>Lacipirellulaceae</taxon>
        <taxon>Bythopirellula</taxon>
    </lineage>
</organism>
<reference evidence="2 3" key="1">
    <citation type="submission" date="2019-08" db="EMBL/GenBank/DDBJ databases">
        <title>Deep-cultivation of Planctomycetes and their phenomic and genomic characterization uncovers novel biology.</title>
        <authorList>
            <person name="Wiegand S."/>
            <person name="Jogler M."/>
            <person name="Boedeker C."/>
            <person name="Pinto D."/>
            <person name="Vollmers J."/>
            <person name="Rivas-Marin E."/>
            <person name="Kohn T."/>
            <person name="Peeters S.H."/>
            <person name="Heuer A."/>
            <person name="Rast P."/>
            <person name="Oberbeckmann S."/>
            <person name="Bunk B."/>
            <person name="Jeske O."/>
            <person name="Meyerdierks A."/>
            <person name="Storesund J.E."/>
            <person name="Kallscheuer N."/>
            <person name="Luecker S."/>
            <person name="Lage O.M."/>
            <person name="Pohl T."/>
            <person name="Merkel B.J."/>
            <person name="Hornburger P."/>
            <person name="Mueller R.-W."/>
            <person name="Bruemmer F."/>
            <person name="Labrenz M."/>
            <person name="Spormann A.M."/>
            <person name="Op den Camp H."/>
            <person name="Overmann J."/>
            <person name="Amann R."/>
            <person name="Jetten M.S.M."/>
            <person name="Mascher T."/>
            <person name="Medema M.H."/>
            <person name="Devos D.P."/>
            <person name="Kaster A.-K."/>
            <person name="Ovreas L."/>
            <person name="Rohde M."/>
            <person name="Galperin M.Y."/>
            <person name="Jogler C."/>
        </authorList>
    </citation>
    <scope>NUCLEOTIDE SEQUENCE [LARGE SCALE GENOMIC DNA]</scope>
    <source>
        <strain evidence="2 3">Pr1d</strain>
    </source>
</reference>
<gene>
    <name evidence="2" type="ORF">Pr1d_06540</name>
</gene>
<keyword evidence="1" id="KW-0472">Membrane</keyword>